<evidence type="ECO:0000256" key="1">
    <source>
        <dbReference type="SAM" id="Coils"/>
    </source>
</evidence>
<dbReference type="Proteomes" id="UP000053820">
    <property type="component" value="Unassembled WGS sequence"/>
</dbReference>
<sequence length="369" mass="40027">MPPLRPVSKRCTCKQCLEKSLNGMLMEARLVPVHLNHVRDELAKLDGTHECPLWTSTDIPSAGQVETDANDLAGHLFALTVTDEGPSPQSHISKLWNSHADFQTMAPSSHAIAGPINPIPAPDTADSLKRLMTGNTSAETNCTNPPTKHPGPAPSGPQNGPSLAHASTTATTQSRNPSSPPASVIGGRRLGLLKKDCNQWSVKAMKLLANIKSHIQRCYRLLLDTSEEQVNVLNSELTILRQAVENIRCEAESVALCKRELLGELDKLDLELKSRMSKEVPQGPIEFEAETQNQSPVDRMDAIAQVATVIGVVCSIVMGVSKRGGNFIMGALSLLLYLAFQTTSGSLSISHDNETDPIHDRKHHFEVQP</sequence>
<evidence type="ECO:0000313" key="4">
    <source>
        <dbReference type="Proteomes" id="UP000053820"/>
    </source>
</evidence>
<evidence type="ECO:0000313" key="3">
    <source>
        <dbReference type="EMBL" id="KIJ64131.1"/>
    </source>
</evidence>
<evidence type="ECO:0000256" key="2">
    <source>
        <dbReference type="SAM" id="MobiDB-lite"/>
    </source>
</evidence>
<dbReference type="OrthoDB" id="3269221at2759"/>
<reference evidence="3 4" key="1">
    <citation type="submission" date="2014-04" db="EMBL/GenBank/DDBJ databases">
        <title>Evolutionary Origins and Diversification of the Mycorrhizal Mutualists.</title>
        <authorList>
            <consortium name="DOE Joint Genome Institute"/>
            <consortium name="Mycorrhizal Genomics Consortium"/>
            <person name="Kohler A."/>
            <person name="Kuo A."/>
            <person name="Nagy L.G."/>
            <person name="Floudas D."/>
            <person name="Copeland A."/>
            <person name="Barry K.W."/>
            <person name="Cichocki N."/>
            <person name="Veneault-Fourrey C."/>
            <person name="LaButti K."/>
            <person name="Lindquist E.A."/>
            <person name="Lipzen A."/>
            <person name="Lundell T."/>
            <person name="Morin E."/>
            <person name="Murat C."/>
            <person name="Riley R."/>
            <person name="Ohm R."/>
            <person name="Sun H."/>
            <person name="Tunlid A."/>
            <person name="Henrissat B."/>
            <person name="Grigoriev I.V."/>
            <person name="Hibbett D.S."/>
            <person name="Martin F."/>
        </authorList>
    </citation>
    <scope>NUCLEOTIDE SEQUENCE [LARGE SCALE GENOMIC DNA]</scope>
    <source>
        <strain evidence="3 4">MD-312</strain>
    </source>
</reference>
<dbReference type="HOGENOM" id="CLU_063921_0_0_1"/>
<dbReference type="EMBL" id="KN839848">
    <property type="protein sequence ID" value="KIJ64131.1"/>
    <property type="molecule type" value="Genomic_DNA"/>
</dbReference>
<accession>A0A0C9WER2</accession>
<feature type="compositionally biased region" description="Polar residues" evidence="2">
    <location>
        <begin position="136"/>
        <end position="146"/>
    </location>
</feature>
<gene>
    <name evidence="3" type="ORF">HYDPIDRAFT_29015</name>
</gene>
<feature type="region of interest" description="Disordered" evidence="2">
    <location>
        <begin position="136"/>
        <end position="187"/>
    </location>
</feature>
<organism evidence="3 4">
    <name type="scientific">Hydnomerulius pinastri MD-312</name>
    <dbReference type="NCBI Taxonomy" id="994086"/>
    <lineage>
        <taxon>Eukaryota</taxon>
        <taxon>Fungi</taxon>
        <taxon>Dikarya</taxon>
        <taxon>Basidiomycota</taxon>
        <taxon>Agaricomycotina</taxon>
        <taxon>Agaricomycetes</taxon>
        <taxon>Agaricomycetidae</taxon>
        <taxon>Boletales</taxon>
        <taxon>Boletales incertae sedis</taxon>
        <taxon>Leucogyrophana</taxon>
    </lineage>
</organism>
<name>A0A0C9WER2_9AGAM</name>
<keyword evidence="4" id="KW-1185">Reference proteome</keyword>
<feature type="coiled-coil region" evidence="1">
    <location>
        <begin position="223"/>
        <end position="250"/>
    </location>
</feature>
<dbReference type="AlphaFoldDB" id="A0A0C9WER2"/>
<feature type="compositionally biased region" description="Polar residues" evidence="2">
    <location>
        <begin position="156"/>
        <end position="177"/>
    </location>
</feature>
<keyword evidence="1" id="KW-0175">Coiled coil</keyword>
<protein>
    <submittedName>
        <fullName evidence="3">Uncharacterized protein</fullName>
    </submittedName>
</protein>
<proteinExistence type="predicted"/>